<evidence type="ECO:0000259" key="3">
    <source>
        <dbReference type="Pfam" id="PF00892"/>
    </source>
</evidence>
<accession>A0A917PDS5</accession>
<keyword evidence="2" id="KW-0812">Transmembrane</keyword>
<comment type="caution">
    <text evidence="4">The sequence shown here is derived from an EMBL/GenBank/DDBJ whole genome shotgun (WGS) entry which is preliminary data.</text>
</comment>
<evidence type="ECO:0000313" key="5">
    <source>
        <dbReference type="Proteomes" id="UP000636956"/>
    </source>
</evidence>
<dbReference type="Proteomes" id="UP000636956">
    <property type="component" value="Unassembled WGS sequence"/>
</dbReference>
<feature type="transmembrane region" description="Helical" evidence="2">
    <location>
        <begin position="33"/>
        <end position="52"/>
    </location>
</feature>
<reference evidence="4" key="1">
    <citation type="journal article" date="2014" name="Int. J. Syst. Evol. Microbiol.">
        <title>Complete genome sequence of Corynebacterium casei LMG S-19264T (=DSM 44701T), isolated from a smear-ripened cheese.</title>
        <authorList>
            <consortium name="US DOE Joint Genome Institute (JGI-PGF)"/>
            <person name="Walter F."/>
            <person name="Albersmeier A."/>
            <person name="Kalinowski J."/>
            <person name="Ruckert C."/>
        </authorList>
    </citation>
    <scope>NUCLEOTIDE SEQUENCE</scope>
    <source>
        <strain evidence="4">CGMCC 1.8984</strain>
    </source>
</reference>
<dbReference type="RefSeq" id="WP_188742147.1">
    <property type="nucleotide sequence ID" value="NZ_BAABFW010000009.1"/>
</dbReference>
<keyword evidence="2" id="KW-1133">Transmembrane helix</keyword>
<evidence type="ECO:0000256" key="2">
    <source>
        <dbReference type="SAM" id="Phobius"/>
    </source>
</evidence>
<reference evidence="4" key="2">
    <citation type="submission" date="2020-09" db="EMBL/GenBank/DDBJ databases">
        <authorList>
            <person name="Sun Q."/>
            <person name="Zhou Y."/>
        </authorList>
    </citation>
    <scope>NUCLEOTIDE SEQUENCE</scope>
    <source>
        <strain evidence="4">CGMCC 1.8984</strain>
    </source>
</reference>
<evidence type="ECO:0000313" key="4">
    <source>
        <dbReference type="EMBL" id="GGJ72285.1"/>
    </source>
</evidence>
<comment type="similarity">
    <text evidence="1">Belongs to the EamA transporter family.</text>
</comment>
<evidence type="ECO:0000256" key="1">
    <source>
        <dbReference type="ARBA" id="ARBA00007362"/>
    </source>
</evidence>
<dbReference type="Pfam" id="PF00892">
    <property type="entry name" value="EamA"/>
    <property type="match status" value="1"/>
</dbReference>
<organism evidence="4 5">
    <name type="scientific">Agromyces bauzanensis</name>
    <dbReference type="NCBI Taxonomy" id="1308924"/>
    <lineage>
        <taxon>Bacteria</taxon>
        <taxon>Bacillati</taxon>
        <taxon>Actinomycetota</taxon>
        <taxon>Actinomycetes</taxon>
        <taxon>Micrococcales</taxon>
        <taxon>Microbacteriaceae</taxon>
        <taxon>Agromyces</taxon>
    </lineage>
</organism>
<dbReference type="EMBL" id="BMMD01000003">
    <property type="protein sequence ID" value="GGJ72285.1"/>
    <property type="molecule type" value="Genomic_DNA"/>
</dbReference>
<protein>
    <recommendedName>
        <fullName evidence="3">EamA domain-containing protein</fullName>
    </recommendedName>
</protein>
<feature type="transmembrane region" description="Helical" evidence="2">
    <location>
        <begin position="64"/>
        <end position="82"/>
    </location>
</feature>
<keyword evidence="2" id="KW-0472">Membrane</keyword>
<dbReference type="InterPro" id="IPR000620">
    <property type="entry name" value="EamA_dom"/>
</dbReference>
<dbReference type="GO" id="GO:0016020">
    <property type="term" value="C:membrane"/>
    <property type="evidence" value="ECO:0007669"/>
    <property type="project" value="InterPro"/>
</dbReference>
<sequence>MTRRGLFLFIALGIAWGIPYLFIKVAVSELEPAMVVLGRSALAAILLLPLAFFRREVVQVVRRWRPMLAYTIVEIVIPWYFLSSAE</sequence>
<gene>
    <name evidence="4" type="ORF">GCM10011372_07860</name>
</gene>
<keyword evidence="5" id="KW-1185">Reference proteome</keyword>
<dbReference type="AlphaFoldDB" id="A0A917PDS5"/>
<name>A0A917PDS5_9MICO</name>
<feature type="domain" description="EamA" evidence="3">
    <location>
        <begin position="4"/>
        <end position="85"/>
    </location>
</feature>
<proteinExistence type="inferred from homology"/>